<dbReference type="InterPro" id="IPR032675">
    <property type="entry name" value="LRR_dom_sf"/>
</dbReference>
<dbReference type="InParanoid" id="E9H717"/>
<dbReference type="KEGG" id="dpx:DAPPUDRAFT_326169"/>
<proteinExistence type="predicted"/>
<dbReference type="GO" id="GO:0005737">
    <property type="term" value="C:cytoplasm"/>
    <property type="evidence" value="ECO:0000318"/>
    <property type="project" value="GO_Central"/>
</dbReference>
<reference evidence="1 2" key="1">
    <citation type="journal article" date="2011" name="Science">
        <title>The ecoresponsive genome of Daphnia pulex.</title>
        <authorList>
            <person name="Colbourne J.K."/>
            <person name="Pfrender M.E."/>
            <person name="Gilbert D."/>
            <person name="Thomas W.K."/>
            <person name="Tucker A."/>
            <person name="Oakley T.H."/>
            <person name="Tokishita S."/>
            <person name="Aerts A."/>
            <person name="Arnold G.J."/>
            <person name="Basu M.K."/>
            <person name="Bauer D.J."/>
            <person name="Caceres C.E."/>
            <person name="Carmel L."/>
            <person name="Casola C."/>
            <person name="Choi J.H."/>
            <person name="Detter J.C."/>
            <person name="Dong Q."/>
            <person name="Dusheyko S."/>
            <person name="Eads B.D."/>
            <person name="Frohlich T."/>
            <person name="Geiler-Samerotte K.A."/>
            <person name="Gerlach D."/>
            <person name="Hatcher P."/>
            <person name="Jogdeo S."/>
            <person name="Krijgsveld J."/>
            <person name="Kriventseva E.V."/>
            <person name="Kultz D."/>
            <person name="Laforsch C."/>
            <person name="Lindquist E."/>
            <person name="Lopez J."/>
            <person name="Manak J.R."/>
            <person name="Muller J."/>
            <person name="Pangilinan J."/>
            <person name="Patwardhan R.P."/>
            <person name="Pitluck S."/>
            <person name="Pritham E.J."/>
            <person name="Rechtsteiner A."/>
            <person name="Rho M."/>
            <person name="Rogozin I.B."/>
            <person name="Sakarya O."/>
            <person name="Salamov A."/>
            <person name="Schaack S."/>
            <person name="Shapiro H."/>
            <person name="Shiga Y."/>
            <person name="Skalitzky C."/>
            <person name="Smith Z."/>
            <person name="Souvorov A."/>
            <person name="Sung W."/>
            <person name="Tang Z."/>
            <person name="Tsuchiya D."/>
            <person name="Tu H."/>
            <person name="Vos H."/>
            <person name="Wang M."/>
            <person name="Wolf Y.I."/>
            <person name="Yamagata H."/>
            <person name="Yamada T."/>
            <person name="Ye Y."/>
            <person name="Shaw J.R."/>
            <person name="Andrews J."/>
            <person name="Crease T.J."/>
            <person name="Tang H."/>
            <person name="Lucas S.M."/>
            <person name="Robertson H.M."/>
            <person name="Bork P."/>
            <person name="Koonin E.V."/>
            <person name="Zdobnov E.M."/>
            <person name="Grigoriev I.V."/>
            <person name="Lynch M."/>
            <person name="Boore J.L."/>
        </authorList>
    </citation>
    <scope>NUCLEOTIDE SEQUENCE [LARGE SCALE GENOMIC DNA]</scope>
</reference>
<gene>
    <name evidence="1" type="ORF">DAPPUDRAFT_326169</name>
</gene>
<accession>E9H717</accession>
<dbReference type="Gene3D" id="3.80.10.10">
    <property type="entry name" value="Ribonuclease Inhibitor"/>
    <property type="match status" value="1"/>
</dbReference>
<dbReference type="SUPFAM" id="SSF52047">
    <property type="entry name" value="RNI-like"/>
    <property type="match status" value="1"/>
</dbReference>
<dbReference type="Proteomes" id="UP000000305">
    <property type="component" value="Unassembled WGS sequence"/>
</dbReference>
<organism evidence="1 2">
    <name type="scientific">Daphnia pulex</name>
    <name type="common">Water flea</name>
    <dbReference type="NCBI Taxonomy" id="6669"/>
    <lineage>
        <taxon>Eukaryota</taxon>
        <taxon>Metazoa</taxon>
        <taxon>Ecdysozoa</taxon>
        <taxon>Arthropoda</taxon>
        <taxon>Crustacea</taxon>
        <taxon>Branchiopoda</taxon>
        <taxon>Diplostraca</taxon>
        <taxon>Cladocera</taxon>
        <taxon>Anomopoda</taxon>
        <taxon>Daphniidae</taxon>
        <taxon>Daphnia</taxon>
    </lineage>
</organism>
<dbReference type="PhylomeDB" id="E9H717"/>
<name>E9H717_DAPPU</name>
<keyword evidence="2" id="KW-1185">Reference proteome</keyword>
<dbReference type="EMBL" id="GL732599">
    <property type="protein sequence ID" value="EFX72440.1"/>
    <property type="molecule type" value="Genomic_DNA"/>
</dbReference>
<dbReference type="HOGENOM" id="CLU_1002074_0_0_1"/>
<dbReference type="OMA" id="WVITSEL"/>
<protein>
    <recommendedName>
        <fullName evidence="3">F-box domain-containing protein</fullName>
    </recommendedName>
</protein>
<evidence type="ECO:0000313" key="1">
    <source>
        <dbReference type="EMBL" id="EFX72440.1"/>
    </source>
</evidence>
<evidence type="ECO:0008006" key="3">
    <source>
        <dbReference type="Google" id="ProtNLM"/>
    </source>
</evidence>
<dbReference type="AlphaFoldDB" id="E9H717"/>
<evidence type="ECO:0000313" key="2">
    <source>
        <dbReference type="Proteomes" id="UP000000305"/>
    </source>
</evidence>
<dbReference type="OrthoDB" id="16120at2759"/>
<sequence>MPQAKSAKSLLELSIAYVVQSMDQWSWKPIELLDMSDSDLVSSPLHQLPLRVMEEIVHYLHMNQLLSKHLKWVITSELNELLLISRDEKEIHVQLKHASIQCPLLKKLKFEKTWKFLDIETSIVQFLPKFQQLEVLEIANTSVRDNSLEVFGTYFKHLRELDVRYCLGVTDNGIQRLCGSAHHLEEESRRKDYIWWDYGKCKGIQILRVKGTNVTKKGIRIALQNLPSLKVLSHKLVVEVLSNIHQLALESSVVESTRQSTRYSSRIRLLLGKRVGIG</sequence>